<dbReference type="AlphaFoldDB" id="A0A7C8M4J8"/>
<proteinExistence type="predicted"/>
<evidence type="ECO:0000313" key="2">
    <source>
        <dbReference type="Proteomes" id="UP000481861"/>
    </source>
</evidence>
<accession>A0A7C8M4J8</accession>
<sequence length="103" mass="10950">MPTPEEDARDSTAQIRYMHLLPDLSLGYATLSGQSVAQLDLRGEEVVGALQNLAVKGPDKCELMGGDVVFVFGEREALPALMQTAIASGRARVASSREDGSSE</sequence>
<gene>
    <name evidence="1" type="ORF">BDV95DRAFT_610089</name>
</gene>
<dbReference type="EMBL" id="JAADJZ010000020">
    <property type="protein sequence ID" value="KAF2868119.1"/>
    <property type="molecule type" value="Genomic_DNA"/>
</dbReference>
<name>A0A7C8M4J8_9PLEO</name>
<comment type="caution">
    <text evidence="1">The sequence shown here is derived from an EMBL/GenBank/DDBJ whole genome shotgun (WGS) entry which is preliminary data.</text>
</comment>
<keyword evidence="2" id="KW-1185">Reference proteome</keyword>
<reference evidence="1 2" key="1">
    <citation type="submission" date="2020-01" db="EMBL/GenBank/DDBJ databases">
        <authorList>
            <consortium name="DOE Joint Genome Institute"/>
            <person name="Haridas S."/>
            <person name="Albert R."/>
            <person name="Binder M."/>
            <person name="Bloem J."/>
            <person name="Labutti K."/>
            <person name="Salamov A."/>
            <person name="Andreopoulos B."/>
            <person name="Baker S.E."/>
            <person name="Barry K."/>
            <person name="Bills G."/>
            <person name="Bluhm B.H."/>
            <person name="Cannon C."/>
            <person name="Castanera R."/>
            <person name="Culley D.E."/>
            <person name="Daum C."/>
            <person name="Ezra D."/>
            <person name="Gonzalez J.B."/>
            <person name="Henrissat B."/>
            <person name="Kuo A."/>
            <person name="Liang C."/>
            <person name="Lipzen A."/>
            <person name="Lutzoni F."/>
            <person name="Magnuson J."/>
            <person name="Mondo S."/>
            <person name="Nolan M."/>
            <person name="Ohm R."/>
            <person name="Pangilinan J."/>
            <person name="Park H.-J.H."/>
            <person name="Ramirez L."/>
            <person name="Alfaro M."/>
            <person name="Sun H."/>
            <person name="Tritt A."/>
            <person name="Yoshinaga Y."/>
            <person name="Zwiers L.-H.L."/>
            <person name="Turgeon B.G."/>
            <person name="Goodwin S.B."/>
            <person name="Spatafora J.W."/>
            <person name="Crous P.W."/>
            <person name="Grigoriev I.V."/>
        </authorList>
    </citation>
    <scope>NUCLEOTIDE SEQUENCE [LARGE SCALE GENOMIC DNA]</scope>
    <source>
        <strain evidence="1 2">CBS 611.86</strain>
    </source>
</reference>
<organism evidence="1 2">
    <name type="scientific">Massariosphaeria phaeospora</name>
    <dbReference type="NCBI Taxonomy" id="100035"/>
    <lineage>
        <taxon>Eukaryota</taxon>
        <taxon>Fungi</taxon>
        <taxon>Dikarya</taxon>
        <taxon>Ascomycota</taxon>
        <taxon>Pezizomycotina</taxon>
        <taxon>Dothideomycetes</taxon>
        <taxon>Pleosporomycetidae</taxon>
        <taxon>Pleosporales</taxon>
        <taxon>Pleosporales incertae sedis</taxon>
        <taxon>Massariosphaeria</taxon>
    </lineage>
</organism>
<protein>
    <submittedName>
        <fullName evidence="1">Uncharacterized protein</fullName>
    </submittedName>
</protein>
<evidence type="ECO:0000313" key="1">
    <source>
        <dbReference type="EMBL" id="KAF2868119.1"/>
    </source>
</evidence>
<dbReference type="Proteomes" id="UP000481861">
    <property type="component" value="Unassembled WGS sequence"/>
</dbReference>